<evidence type="ECO:0000256" key="2">
    <source>
        <dbReference type="SAM" id="Phobius"/>
    </source>
</evidence>
<keyword evidence="2" id="KW-0812">Transmembrane</keyword>
<feature type="region of interest" description="Disordered" evidence="1">
    <location>
        <begin position="298"/>
        <end position="324"/>
    </location>
</feature>
<dbReference type="OrthoDB" id="2080287at2"/>
<dbReference type="AlphaFoldDB" id="A0A2W0H3Y1"/>
<feature type="compositionally biased region" description="Basic and acidic residues" evidence="1">
    <location>
        <begin position="301"/>
        <end position="318"/>
    </location>
</feature>
<name>A0A2W0H3Y1_9BACI</name>
<dbReference type="Proteomes" id="UP000248066">
    <property type="component" value="Unassembled WGS sequence"/>
</dbReference>
<accession>A0A2W0H3Y1</accession>
<dbReference type="RefSeq" id="WP_110520333.1">
    <property type="nucleotide sequence ID" value="NZ_PDOF01000002.1"/>
</dbReference>
<reference evidence="3 4" key="1">
    <citation type="submission" date="2017-10" db="EMBL/GenBank/DDBJ databases">
        <title>Bacillus sp. nov., a halophilic bacterium isolated from a Yangshapao Lake.</title>
        <authorList>
            <person name="Wang H."/>
        </authorList>
    </citation>
    <scope>NUCLEOTIDE SEQUENCE [LARGE SCALE GENOMIC DNA]</scope>
    <source>
        <strain evidence="3 4">YSP-3</strain>
    </source>
</reference>
<dbReference type="EMBL" id="PDOF01000002">
    <property type="protein sequence ID" value="PYZ96543.1"/>
    <property type="molecule type" value="Genomic_DNA"/>
</dbReference>
<gene>
    <name evidence="3" type="ORF">CR205_12575</name>
</gene>
<protein>
    <submittedName>
        <fullName evidence="3">Uncharacterized protein</fullName>
    </submittedName>
</protein>
<keyword evidence="2" id="KW-0472">Membrane</keyword>
<sequence length="324" mass="36286">MISAIELLKKTAPFIFLRIGIYMAFAAGSLVYVALMSFVGLRMFTSMGDGSYVTIFILMLAALFGGYGIMRWLERYVIYLVKAGHIYVMTELITKGTIPEGKSQIGYGKDKVVETFGRTSVFFVVNRLVDGSVRQIQRWFMKTADFLSFIPQAKALFGIVSRILGTAVKYVDEAVLSYTIMKENNQKSVWRNAADGVVYYGQSWKGVMKTAVLIVIINAVMWWGTFFLTALAISALITFQGNLAVLNILPVIFAFFFATAVRKAFADPVATAMMIRAYHAEIQDQELQMDLGKKMHGASSKFRELVSRDKKEKQKTEKMSVGTT</sequence>
<keyword evidence="2" id="KW-1133">Transmembrane helix</keyword>
<evidence type="ECO:0000313" key="3">
    <source>
        <dbReference type="EMBL" id="PYZ96543.1"/>
    </source>
</evidence>
<comment type="caution">
    <text evidence="3">The sequence shown here is derived from an EMBL/GenBank/DDBJ whole genome shotgun (WGS) entry which is preliminary data.</text>
</comment>
<feature type="transmembrane region" description="Helical" evidence="2">
    <location>
        <begin position="243"/>
        <end position="265"/>
    </location>
</feature>
<organism evidence="3 4">
    <name type="scientific">Alteribacter lacisalsi</name>
    <dbReference type="NCBI Taxonomy" id="2045244"/>
    <lineage>
        <taxon>Bacteria</taxon>
        <taxon>Bacillati</taxon>
        <taxon>Bacillota</taxon>
        <taxon>Bacilli</taxon>
        <taxon>Bacillales</taxon>
        <taxon>Bacillaceae</taxon>
        <taxon>Alteribacter</taxon>
    </lineage>
</organism>
<proteinExistence type="predicted"/>
<feature type="transmembrane region" description="Helical" evidence="2">
    <location>
        <begin position="21"/>
        <end position="44"/>
    </location>
</feature>
<evidence type="ECO:0000256" key="1">
    <source>
        <dbReference type="SAM" id="MobiDB-lite"/>
    </source>
</evidence>
<feature type="transmembrane region" description="Helical" evidence="2">
    <location>
        <begin position="211"/>
        <end position="237"/>
    </location>
</feature>
<feature type="transmembrane region" description="Helical" evidence="2">
    <location>
        <begin position="50"/>
        <end position="70"/>
    </location>
</feature>
<keyword evidence="4" id="KW-1185">Reference proteome</keyword>
<evidence type="ECO:0000313" key="4">
    <source>
        <dbReference type="Proteomes" id="UP000248066"/>
    </source>
</evidence>